<evidence type="ECO:0000256" key="2">
    <source>
        <dbReference type="ARBA" id="ARBA00023242"/>
    </source>
</evidence>
<dbReference type="GO" id="GO:0045944">
    <property type="term" value="P:positive regulation of transcription by RNA polymerase II"/>
    <property type="evidence" value="ECO:0007669"/>
    <property type="project" value="TreeGrafter"/>
</dbReference>
<comment type="subcellular location">
    <subcellularLocation>
        <location evidence="1">Nucleus</location>
    </subcellularLocation>
</comment>
<proteinExistence type="predicted"/>
<protein>
    <submittedName>
        <fullName evidence="4">Uncharacterized protein</fullName>
    </submittedName>
</protein>
<keyword evidence="2" id="KW-0539">Nucleus</keyword>
<dbReference type="GO" id="GO:0005634">
    <property type="term" value="C:nucleus"/>
    <property type="evidence" value="ECO:0007669"/>
    <property type="project" value="UniProtKB-SubCell"/>
</dbReference>
<dbReference type="AlphaFoldDB" id="A0A292PTP4"/>
<dbReference type="Proteomes" id="UP001412239">
    <property type="component" value="Unassembled WGS sequence"/>
</dbReference>
<evidence type="ECO:0000313" key="5">
    <source>
        <dbReference type="Proteomes" id="UP001412239"/>
    </source>
</evidence>
<dbReference type="InterPro" id="IPR021858">
    <property type="entry name" value="Fun_TF"/>
</dbReference>
<dbReference type="PANTHER" id="PTHR37534:SF8">
    <property type="entry name" value="ZN(II)2CYS6 TRANSCRIPTION FACTOR (EUROFUNG)"/>
    <property type="match status" value="1"/>
</dbReference>
<gene>
    <name evidence="4" type="ORF">GSTUAT00005840001</name>
</gene>
<reference evidence="4" key="1">
    <citation type="submission" date="2015-10" db="EMBL/GenBank/DDBJ databases">
        <authorList>
            <person name="Regsiter A."/>
            <person name="william w."/>
        </authorList>
    </citation>
    <scope>NUCLEOTIDE SEQUENCE</scope>
    <source>
        <strain evidence="4">Montdore</strain>
    </source>
</reference>
<organism evidence="4 5">
    <name type="scientific">Tuber aestivum</name>
    <name type="common">summer truffle</name>
    <dbReference type="NCBI Taxonomy" id="59557"/>
    <lineage>
        <taxon>Eukaryota</taxon>
        <taxon>Fungi</taxon>
        <taxon>Dikarya</taxon>
        <taxon>Ascomycota</taxon>
        <taxon>Pezizomycotina</taxon>
        <taxon>Pezizomycetes</taxon>
        <taxon>Pezizales</taxon>
        <taxon>Tuberaceae</taxon>
        <taxon>Tuber</taxon>
    </lineage>
</organism>
<evidence type="ECO:0000256" key="3">
    <source>
        <dbReference type="SAM" id="MobiDB-lite"/>
    </source>
</evidence>
<accession>A0A292PTP4</accession>
<dbReference type="EMBL" id="LN891058">
    <property type="protein sequence ID" value="CUS10075.1"/>
    <property type="molecule type" value="Genomic_DNA"/>
</dbReference>
<feature type="region of interest" description="Disordered" evidence="3">
    <location>
        <begin position="333"/>
        <end position="364"/>
    </location>
</feature>
<evidence type="ECO:0000256" key="1">
    <source>
        <dbReference type="ARBA" id="ARBA00004123"/>
    </source>
</evidence>
<evidence type="ECO:0000313" key="4">
    <source>
        <dbReference type="EMBL" id="CUS10075.1"/>
    </source>
</evidence>
<feature type="compositionally biased region" description="Basic residues" evidence="3">
    <location>
        <begin position="345"/>
        <end position="359"/>
    </location>
</feature>
<name>A0A292PTP4_9PEZI</name>
<dbReference type="PANTHER" id="PTHR37534">
    <property type="entry name" value="TRANSCRIPTIONAL ACTIVATOR PROTEIN UGA3"/>
    <property type="match status" value="1"/>
</dbReference>
<dbReference type="GO" id="GO:0000976">
    <property type="term" value="F:transcription cis-regulatory region binding"/>
    <property type="evidence" value="ECO:0007669"/>
    <property type="project" value="TreeGrafter"/>
</dbReference>
<dbReference type="GO" id="GO:0003700">
    <property type="term" value="F:DNA-binding transcription factor activity"/>
    <property type="evidence" value="ECO:0007669"/>
    <property type="project" value="TreeGrafter"/>
</dbReference>
<sequence>MMGKTFPLSKPSRQGGSECEVVVVRVKKEEDSSWRSNSPESEMCGDGLGGNKAAGMVVGVEDGISGGGGGLGGGRDGEDPGRAAVVECDRSAGKDWLRSFNPEFFGALDSMSKYYLNYFDKRVCRDFILFERHGDNPYRNLLSLAAEHPSFLHAALAVSARHYSNNTGFQETHSLVYKGHAINSLLQDLQRTIHDGTTVVREPVLLFLFFEALESGKDTRLIQMGGGMGGQRSNLSSSLGVLITHVAAIDIIRKSLAFSGGADTDTLSWGSASSNPEEIFRFLEQAEHYSFLGCPAELLQVISLVSQHKNKTPTTTTTPTTQTLLSRIENFNPQAWASKPPPPSAKRRWNIHPPSRRGRSLPPRLRLQMCRADISPTSAYALIAVGGAQDGRARRRDHRPHC</sequence>
<keyword evidence="5" id="KW-1185">Reference proteome</keyword>
<dbReference type="Pfam" id="PF11951">
    <property type="entry name" value="Fungal_trans_2"/>
    <property type="match status" value="1"/>
</dbReference>